<dbReference type="GO" id="GO:0008251">
    <property type="term" value="F:tRNA-specific adenosine deaminase activity"/>
    <property type="evidence" value="ECO:0007669"/>
    <property type="project" value="InterPro"/>
</dbReference>
<keyword evidence="5" id="KW-1185">Reference proteome</keyword>
<accession>A0A562NPD3</accession>
<dbReference type="AlphaFoldDB" id="A0A562NPD3"/>
<sequence>MLSPVQRSKTERPPEPEPEVVVPEPQPESTPEASNSPEAPAPQPEPPAELPEPPELDVSEERTEQIEQFVDENKDGKSDGWWIFGGGENSADRYADAMKGDSSLGDLTDDEKRLLTRGMVEDWRADEDVDQYSNAVRKLDGDDPQILREGMLQLVAADQAERAADGEAATETMTGDDSFFIQHVITEATYNDPEALVNAFQGQGARLGLMINATLPLGAAGDELLQAAIDGKGDPTTLRQMVDAMYLGSYGDFEIASGRKFPEALAATHRPGDTEADELAREVLEDKFEAFISEDRTSAEGVPPELRLAALNEIEANSSWSADDLKDGWESDVIGEWLAESSMQAYAGRGTEPQQLNGESLRNTIGQSMGIQPDRAPGEDATEAEMDAIYAEGMDHQYYGENENIDRVQAQILKVAGLEGADPATAKADVTIIPVTVTNNSEGATSVPVYRVETEDGPKFVDTQGRSYSSVEDWEENNDLPSGRMTYPEGMDMANADNLVSKNTPEVNDTWQEHALAVGDTIATIAGVAALGLFVVGTGGTGGAVLLAGGIGAGAWGAGRASASLYDDAQHGVDITDLSDPNVRTKWIEGIASGLSAGAGGVGLLARGGARLTATGARAAAAMNITATAADGAAVTNQAVVLADNWDKMKPGERASGLLNLAFYGGMTAMSLRSPGGTNADGMSFQRTANLFENGTPFDMHVNPQLATGEVRVAYDTDPSTGRVGNIRLQYNGSRDSLDPATVQLHSDIARGMESSAGLQGRISQLVTQSGETPKPGTAAWEAQFELKKIDTELQQINQQLSQGGLTPYEQAAANARLLELNTAIEQQQARLPQTDAEGQGWVSSPSRGSEQAQKLGWDNPPDGYHWVAQPNGEPRLDRNTTDAGPSLSYDPTRPPGERFVERPTPERGDLMPTDVVARQDAINSWMQQNGYDSLTSANAQQVLTQYRQTAQPPVTDAAGGQGTLAAVEVNGQTYVGMNSFNYNGGEGLALHRQWRDQLGLSRPGTDSQMIFHGEADALMQAYAANGGEMPSSVTLHTDNPPCGSCRNDLGQLANEMGIDNLRIEVSDGSVWTLQANGKITEGS</sequence>
<feature type="compositionally biased region" description="Basic and acidic residues" evidence="1">
    <location>
        <begin position="896"/>
        <end position="910"/>
    </location>
</feature>
<dbReference type="PANTHER" id="PTHR21115:SF0">
    <property type="entry name" value="GH06117P-RELATED"/>
    <property type="match status" value="1"/>
</dbReference>
<feature type="region of interest" description="Disordered" evidence="1">
    <location>
        <begin position="830"/>
        <end position="912"/>
    </location>
</feature>
<gene>
    <name evidence="4" type="ORF">IQ24_02248</name>
</gene>
<evidence type="ECO:0000256" key="1">
    <source>
        <dbReference type="SAM" id="MobiDB-lite"/>
    </source>
</evidence>
<feature type="region of interest" description="Disordered" evidence="1">
    <location>
        <begin position="1"/>
        <end position="64"/>
    </location>
</feature>
<dbReference type="Proteomes" id="UP000316225">
    <property type="component" value="Unassembled WGS sequence"/>
</dbReference>
<dbReference type="EMBL" id="VLKU01000006">
    <property type="protein sequence ID" value="TWI33881.1"/>
    <property type="molecule type" value="Genomic_DNA"/>
</dbReference>
<name>A0A562NPD3_9RHOB</name>
<feature type="compositionally biased region" description="Polar residues" evidence="1">
    <location>
        <begin position="842"/>
        <end position="853"/>
    </location>
</feature>
<dbReference type="PANTHER" id="PTHR21115">
    <property type="entry name" value="GH06117P-RELATED"/>
    <property type="match status" value="1"/>
</dbReference>
<feature type="domain" description="DUF4781" evidence="3">
    <location>
        <begin position="459"/>
        <end position="647"/>
    </location>
</feature>
<organism evidence="4 5">
    <name type="scientific">Paracoccus sulfuroxidans</name>
    <dbReference type="NCBI Taxonomy" id="384678"/>
    <lineage>
        <taxon>Bacteria</taxon>
        <taxon>Pseudomonadati</taxon>
        <taxon>Pseudomonadota</taxon>
        <taxon>Alphaproteobacteria</taxon>
        <taxon>Rhodobacterales</taxon>
        <taxon>Paracoccaceae</taxon>
        <taxon>Paracoccus</taxon>
    </lineage>
</organism>
<protein>
    <submittedName>
        <fullName evidence="4">tRNA-specific A34 adenosine deaminase</fullName>
    </submittedName>
</protein>
<dbReference type="OrthoDB" id="9783680at2"/>
<dbReference type="InterPro" id="IPR058535">
    <property type="entry name" value="MafB19-deam"/>
</dbReference>
<evidence type="ECO:0000259" key="3">
    <source>
        <dbReference type="Pfam" id="PF16013"/>
    </source>
</evidence>
<feature type="compositionally biased region" description="Pro residues" evidence="1">
    <location>
        <begin position="39"/>
        <end position="51"/>
    </location>
</feature>
<dbReference type="PROSITE" id="PS00903">
    <property type="entry name" value="CYT_DCMP_DEAMINASES_1"/>
    <property type="match status" value="1"/>
</dbReference>
<dbReference type="SUPFAM" id="SSF53927">
    <property type="entry name" value="Cytidine deaminase-like"/>
    <property type="match status" value="1"/>
</dbReference>
<evidence type="ECO:0000313" key="5">
    <source>
        <dbReference type="Proteomes" id="UP000316225"/>
    </source>
</evidence>
<dbReference type="InterPro" id="IPR016193">
    <property type="entry name" value="Cytidine_deaminase-like"/>
</dbReference>
<feature type="compositionally biased region" description="Low complexity" evidence="1">
    <location>
        <begin position="19"/>
        <end position="38"/>
    </location>
</feature>
<dbReference type="RefSeq" id="WP_158637513.1">
    <property type="nucleotide sequence ID" value="NZ_VLKU01000006.1"/>
</dbReference>
<feature type="domain" description="MafB19-like deaminase" evidence="2">
    <location>
        <begin position="959"/>
        <end position="1066"/>
    </location>
</feature>
<dbReference type="Pfam" id="PF16013">
    <property type="entry name" value="DUF4781"/>
    <property type="match status" value="1"/>
</dbReference>
<dbReference type="GO" id="GO:0008270">
    <property type="term" value="F:zinc ion binding"/>
    <property type="evidence" value="ECO:0007669"/>
    <property type="project" value="InterPro"/>
</dbReference>
<evidence type="ECO:0000313" key="4">
    <source>
        <dbReference type="EMBL" id="TWI33881.1"/>
    </source>
</evidence>
<dbReference type="InterPro" id="IPR016192">
    <property type="entry name" value="APOBEC/CMP_deaminase_Zn-bd"/>
</dbReference>
<dbReference type="GO" id="GO:0002100">
    <property type="term" value="P:tRNA wobble adenosine to inosine editing"/>
    <property type="evidence" value="ECO:0007669"/>
    <property type="project" value="InterPro"/>
</dbReference>
<reference evidence="4 5" key="1">
    <citation type="journal article" date="2015" name="Stand. Genomic Sci.">
        <title>Genomic Encyclopedia of Bacterial and Archaeal Type Strains, Phase III: the genomes of soil and plant-associated and newly described type strains.</title>
        <authorList>
            <person name="Whitman W.B."/>
            <person name="Woyke T."/>
            <person name="Klenk H.P."/>
            <person name="Zhou Y."/>
            <person name="Lilburn T.G."/>
            <person name="Beck B.J."/>
            <person name="De Vos P."/>
            <person name="Vandamme P."/>
            <person name="Eisen J.A."/>
            <person name="Garrity G."/>
            <person name="Hugenholtz P."/>
            <person name="Kyrpides N.C."/>
        </authorList>
    </citation>
    <scope>NUCLEOTIDE SEQUENCE [LARGE SCALE GENOMIC DNA]</scope>
    <source>
        <strain evidence="4 5">CGMCC 1.5364</strain>
    </source>
</reference>
<dbReference type="InterPro" id="IPR031962">
    <property type="entry name" value="DUF4781"/>
</dbReference>
<proteinExistence type="predicted"/>
<dbReference type="Pfam" id="PF14437">
    <property type="entry name" value="MafB19-deam"/>
    <property type="match status" value="1"/>
</dbReference>
<comment type="caution">
    <text evidence="4">The sequence shown here is derived from an EMBL/GenBank/DDBJ whole genome shotgun (WGS) entry which is preliminary data.</text>
</comment>
<evidence type="ECO:0000259" key="2">
    <source>
        <dbReference type="Pfam" id="PF14437"/>
    </source>
</evidence>